<reference evidence="1 2" key="1">
    <citation type="submission" date="2016-11" db="EMBL/GenBank/DDBJ databases">
        <authorList>
            <person name="Jaros S."/>
            <person name="Januszkiewicz K."/>
            <person name="Wedrychowicz H."/>
        </authorList>
    </citation>
    <scope>NUCLEOTIDE SEQUENCE [LARGE SCALE GENOMIC DNA]</scope>
    <source>
        <strain evidence="1 2">DSM 21425</strain>
    </source>
</reference>
<evidence type="ECO:0000313" key="2">
    <source>
        <dbReference type="Proteomes" id="UP000184225"/>
    </source>
</evidence>
<dbReference type="EMBL" id="FQYY01000005">
    <property type="protein sequence ID" value="SHI85661.1"/>
    <property type="molecule type" value="Genomic_DNA"/>
</dbReference>
<protein>
    <submittedName>
        <fullName evidence="1">Uncharacterized protein</fullName>
    </submittedName>
</protein>
<evidence type="ECO:0000313" key="1">
    <source>
        <dbReference type="EMBL" id="SHI85661.1"/>
    </source>
</evidence>
<organism evidence="1 2">
    <name type="scientific">Mesonia phycicola</name>
    <dbReference type="NCBI Taxonomy" id="579105"/>
    <lineage>
        <taxon>Bacteria</taxon>
        <taxon>Pseudomonadati</taxon>
        <taxon>Bacteroidota</taxon>
        <taxon>Flavobacteriia</taxon>
        <taxon>Flavobacteriales</taxon>
        <taxon>Flavobacteriaceae</taxon>
        <taxon>Mesonia</taxon>
    </lineage>
</organism>
<proteinExistence type="predicted"/>
<accession>A0A1M6EJM4</accession>
<sequence>MAKSTFTCFKIYTTTNSYPDSEKYIEETEADILLPEIVEIKKM</sequence>
<dbReference type="STRING" id="579105.SAMN04488096_105118"/>
<gene>
    <name evidence="1" type="ORF">SAMN04488096_105118</name>
</gene>
<dbReference type="RefSeq" id="WP_262493972.1">
    <property type="nucleotide sequence ID" value="NZ_FQYY01000005.1"/>
</dbReference>
<keyword evidence="2" id="KW-1185">Reference proteome</keyword>
<name>A0A1M6EJM4_9FLAO</name>
<dbReference type="AlphaFoldDB" id="A0A1M6EJM4"/>
<dbReference type="Proteomes" id="UP000184225">
    <property type="component" value="Unassembled WGS sequence"/>
</dbReference>